<sequence>MKFESSPSSPSAGRPSSLIEQHYESLRSPRILLPDSLYPELWEEVFEAFSYGDPLQIPVPSRRDGENRREKSLVSSHPPVMCFSVNDAFRAAVKNRIHSGFQFQSFRVGESYILGWSIRERNG</sequence>
<dbReference type="AlphaFoldDB" id="A0AAV9WUZ3"/>
<evidence type="ECO:0000313" key="2">
    <source>
        <dbReference type="Proteomes" id="UP001365542"/>
    </source>
</evidence>
<accession>A0AAV9WUZ3</accession>
<comment type="caution">
    <text evidence="1">The sequence shown here is derived from an EMBL/GenBank/DDBJ whole genome shotgun (WGS) entry which is preliminary data.</text>
</comment>
<dbReference type="Proteomes" id="UP001365542">
    <property type="component" value="Unassembled WGS sequence"/>
</dbReference>
<dbReference type="EMBL" id="JAVHJO010000015">
    <property type="protein sequence ID" value="KAK6527398.1"/>
    <property type="molecule type" value="Genomic_DNA"/>
</dbReference>
<organism evidence="1 2">
    <name type="scientific">Orbilia ellipsospora</name>
    <dbReference type="NCBI Taxonomy" id="2528407"/>
    <lineage>
        <taxon>Eukaryota</taxon>
        <taxon>Fungi</taxon>
        <taxon>Dikarya</taxon>
        <taxon>Ascomycota</taxon>
        <taxon>Pezizomycotina</taxon>
        <taxon>Orbiliomycetes</taxon>
        <taxon>Orbiliales</taxon>
        <taxon>Orbiliaceae</taxon>
        <taxon>Orbilia</taxon>
    </lineage>
</organism>
<reference evidence="1 2" key="1">
    <citation type="submission" date="2019-10" db="EMBL/GenBank/DDBJ databases">
        <authorList>
            <person name="Palmer J.M."/>
        </authorList>
    </citation>
    <scope>NUCLEOTIDE SEQUENCE [LARGE SCALE GENOMIC DNA]</scope>
    <source>
        <strain evidence="1 2">TWF694</strain>
    </source>
</reference>
<gene>
    <name evidence="1" type="ORF">TWF694_004387</name>
</gene>
<protein>
    <submittedName>
        <fullName evidence="1">Uncharacterized protein</fullName>
    </submittedName>
</protein>
<proteinExistence type="predicted"/>
<keyword evidence="2" id="KW-1185">Reference proteome</keyword>
<name>A0AAV9WUZ3_9PEZI</name>
<evidence type="ECO:0000313" key="1">
    <source>
        <dbReference type="EMBL" id="KAK6527398.1"/>
    </source>
</evidence>